<evidence type="ECO:0000313" key="10">
    <source>
        <dbReference type="Proteomes" id="UP000053958"/>
    </source>
</evidence>
<evidence type="ECO:0000256" key="3">
    <source>
        <dbReference type="ARBA" id="ARBA00017468"/>
    </source>
</evidence>
<dbReference type="Pfam" id="PF04101">
    <property type="entry name" value="Glyco_tran_28_C"/>
    <property type="match status" value="1"/>
</dbReference>
<dbReference type="OrthoDB" id="20273at2759"/>
<evidence type="ECO:0000259" key="8">
    <source>
        <dbReference type="Pfam" id="PF04101"/>
    </source>
</evidence>
<dbReference type="GeneID" id="25316728"/>
<dbReference type="Gene3D" id="3.40.50.2000">
    <property type="entry name" value="Glycogen Phosphorylase B"/>
    <property type="match status" value="1"/>
</dbReference>
<comment type="similarity">
    <text evidence="7">Belongs to the glycosyltransferase 28 family.</text>
</comment>
<evidence type="ECO:0000256" key="7">
    <source>
        <dbReference type="RuleBase" id="RU362128"/>
    </source>
</evidence>
<reference evidence="9 10" key="1">
    <citation type="submission" date="2015-04" db="EMBL/GenBank/DDBJ databases">
        <authorList>
            <person name="Heijne W.H."/>
            <person name="Fedorova N.D."/>
            <person name="Nierman W.C."/>
            <person name="Vollebregt A.W."/>
            <person name="Zhao Z."/>
            <person name="Wu L."/>
            <person name="Kumar M."/>
            <person name="Stam H."/>
            <person name="van den Berg M.A."/>
            <person name="Pel H.J."/>
        </authorList>
    </citation>
    <scope>NUCLEOTIDE SEQUENCE [LARGE SCALE GENOMIC DNA]</scope>
    <source>
        <strain evidence="9 10">CBS 393.64</strain>
    </source>
</reference>
<evidence type="ECO:0000256" key="2">
    <source>
        <dbReference type="ARBA" id="ARBA00012614"/>
    </source>
</evidence>
<gene>
    <name evidence="7" type="primary">ALG13</name>
    <name evidence="9" type="ORF">T310_4380</name>
</gene>
<accession>A0A0F4YVC6</accession>
<dbReference type="RefSeq" id="XP_013328205.1">
    <property type="nucleotide sequence ID" value="XM_013472751.1"/>
</dbReference>
<dbReference type="PANTHER" id="PTHR47043">
    <property type="entry name" value="UDP-N-ACETYLGLUCOSAMINE TRANSFERASE SUBUNIT ALG13"/>
    <property type="match status" value="1"/>
</dbReference>
<proteinExistence type="inferred from homology"/>
<dbReference type="SUPFAM" id="SSF53756">
    <property type="entry name" value="UDP-Glycosyltransferase/glycogen phosphorylase"/>
    <property type="match status" value="1"/>
</dbReference>
<dbReference type="GO" id="GO:0043541">
    <property type="term" value="C:UDP-N-acetylglucosamine transferase complex"/>
    <property type="evidence" value="ECO:0007669"/>
    <property type="project" value="TreeGrafter"/>
</dbReference>
<evidence type="ECO:0000256" key="4">
    <source>
        <dbReference type="ARBA" id="ARBA00024804"/>
    </source>
</evidence>
<dbReference type="EC" id="2.4.1.141" evidence="2 7"/>
<dbReference type="AlphaFoldDB" id="A0A0F4YVC6"/>
<dbReference type="EMBL" id="LASV01000179">
    <property type="protein sequence ID" value="KKA21593.1"/>
    <property type="molecule type" value="Genomic_DNA"/>
</dbReference>
<comment type="catalytic activity">
    <reaction evidence="6">
        <text>an N-acetyl-alpha-D-glucosaminyl-diphospho-di-trans,poly-cis-dolichol + UDP-N-acetyl-alpha-D-glucosamine = an N,N'-diacetylchitobiosyl-diphospho-di-trans,poly-cis-dolichol + UDP + H(+)</text>
        <dbReference type="Rhea" id="RHEA:23380"/>
        <dbReference type="Rhea" id="RHEA-COMP:19507"/>
        <dbReference type="Rhea" id="RHEA-COMP:19510"/>
        <dbReference type="ChEBI" id="CHEBI:15378"/>
        <dbReference type="ChEBI" id="CHEBI:57269"/>
        <dbReference type="ChEBI" id="CHEBI:57705"/>
        <dbReference type="ChEBI" id="CHEBI:58223"/>
        <dbReference type="ChEBI" id="CHEBI:58427"/>
        <dbReference type="EC" id="2.4.1.141"/>
    </reaction>
</comment>
<feature type="domain" description="Glycosyl transferase family 28 C-terminal" evidence="8">
    <location>
        <begin position="16"/>
        <end position="160"/>
    </location>
</feature>
<evidence type="ECO:0000313" key="9">
    <source>
        <dbReference type="EMBL" id="KKA21593.1"/>
    </source>
</evidence>
<evidence type="ECO:0000256" key="5">
    <source>
        <dbReference type="ARBA" id="ARBA00032061"/>
    </source>
</evidence>
<dbReference type="InterPro" id="IPR052474">
    <property type="entry name" value="UDP-GlcNAc_transferase"/>
</dbReference>
<comment type="function">
    <text evidence="4 7">Involved in protein N-glycosylation. Essential for the second step of the dolichol-linked oligosaccharide pathway.</text>
</comment>
<evidence type="ECO:0000256" key="1">
    <source>
        <dbReference type="ARBA" id="ARBA00011198"/>
    </source>
</evidence>
<comment type="subunit">
    <text evidence="1 7">Heterodimer with ALG14 to form a functional enzyme.</text>
</comment>
<keyword evidence="7 9" id="KW-0808">Transferase</keyword>
<dbReference type="GO" id="GO:0006488">
    <property type="term" value="P:dolichol-linked oligosaccharide biosynthetic process"/>
    <property type="evidence" value="ECO:0007669"/>
    <property type="project" value="TreeGrafter"/>
</dbReference>
<organism evidence="9 10">
    <name type="scientific">Rasamsonia emersonii (strain ATCC 16479 / CBS 393.64 / IMI 116815)</name>
    <dbReference type="NCBI Taxonomy" id="1408163"/>
    <lineage>
        <taxon>Eukaryota</taxon>
        <taxon>Fungi</taxon>
        <taxon>Dikarya</taxon>
        <taxon>Ascomycota</taxon>
        <taxon>Pezizomycotina</taxon>
        <taxon>Eurotiomycetes</taxon>
        <taxon>Eurotiomycetidae</taxon>
        <taxon>Eurotiales</taxon>
        <taxon>Trichocomaceae</taxon>
        <taxon>Rasamsonia</taxon>
    </lineage>
</organism>
<keyword evidence="7" id="KW-0328">Glycosyltransferase</keyword>
<comment type="caution">
    <text evidence="9">The sequence shown here is derived from an EMBL/GenBank/DDBJ whole genome shotgun (WGS) entry which is preliminary data.</text>
</comment>
<name>A0A0F4YVC6_RASE3</name>
<dbReference type="GO" id="GO:0004577">
    <property type="term" value="F:N-acetylglucosaminyldiphosphodolichol N-acetylglucosaminyltransferase activity"/>
    <property type="evidence" value="ECO:0007669"/>
    <property type="project" value="UniProtKB-EC"/>
</dbReference>
<keyword evidence="7" id="KW-0256">Endoplasmic reticulum</keyword>
<dbReference type="PANTHER" id="PTHR47043:SF1">
    <property type="entry name" value="UDP-N-ACETYLGLUCOSAMINE TRANSFERASE SUBUNIT ALG13"/>
    <property type="match status" value="1"/>
</dbReference>
<comment type="subcellular location">
    <subcellularLocation>
        <location evidence="7">Endoplasmic reticulum</location>
    </subcellularLocation>
</comment>
<dbReference type="InterPro" id="IPR007235">
    <property type="entry name" value="Glyco_trans_28_C"/>
</dbReference>
<sequence>MAHKYKSSDDKPRKRCFVTIGATAPFDALLSNVLDKPFLEALSQCGYTELLIQYGKEGRIIFEKFVQDHPPGSEGRYGLDIYGFDFNKMGLLQEMKSTKADEKMGYSEGMILSHAGSGSILEALRIGVPLVVVPNPALQDNHQEELAKELSKQGYVVASKVMDIANSVKKAESLRNRLHSWPPVNSGEGKYKRGLAGVMDDEMGFMD</sequence>
<dbReference type="Proteomes" id="UP000053958">
    <property type="component" value="Unassembled WGS sequence"/>
</dbReference>
<protein>
    <recommendedName>
        <fullName evidence="3 7">UDP-N-acetylglucosamine transferase subunit ALG13</fullName>
        <ecNumber evidence="2 7">2.4.1.141</ecNumber>
    </recommendedName>
    <alternativeName>
        <fullName evidence="5 7">Asparagine-linked glycosylation protein 13</fullName>
    </alternativeName>
</protein>
<keyword evidence="10" id="KW-1185">Reference proteome</keyword>
<evidence type="ECO:0000256" key="6">
    <source>
        <dbReference type="ARBA" id="ARBA00048184"/>
    </source>
</evidence>
<dbReference type="STRING" id="1408163.A0A0F4YVC6"/>